<comment type="similarity">
    <text evidence="2">Belongs to the TACC family.</text>
</comment>
<dbReference type="Pfam" id="PF05010">
    <property type="entry name" value="TACC_C"/>
    <property type="match status" value="1"/>
</dbReference>
<dbReference type="InterPro" id="IPR007707">
    <property type="entry name" value="TACC_C"/>
</dbReference>
<feature type="region of interest" description="Disordered" evidence="7">
    <location>
        <begin position="1"/>
        <end position="28"/>
    </location>
</feature>
<evidence type="ECO:0000313" key="9">
    <source>
        <dbReference type="Proteomes" id="UP000829291"/>
    </source>
</evidence>
<proteinExistence type="inferred from homology"/>
<dbReference type="PANTHER" id="PTHR13924:SF10">
    <property type="entry name" value="TRANSFORMING ACIDIC COILED-COIL PROTEIN, ISOFORM K"/>
    <property type="match status" value="1"/>
</dbReference>
<dbReference type="RefSeq" id="XP_046585834.1">
    <property type="nucleotide sequence ID" value="XM_046729878.1"/>
</dbReference>
<sequence length="258" mass="29454">MSSRSPRSPRVDVTSPRPTFDSGSNAVLGSPQFCEWEQKLEFETESPAKGGDCGDCGLRGREMALHIAGLEEKLSEETQATNRLALSVSEYEIQMSEKAREIEFLKLEILEIQSERDGLKKQLEITSKHLDTIEISFNDVHEKYERAKQTIHILHQNVETLKNSVDERDVCISQKHEQYLKLKEHAMERMDFANSQLDLIERKYSLESSKLRAAVREAELGARSLSEQLEQRNKDNAELTRQSKDRILTSMRASATVS</sequence>
<evidence type="ECO:0000256" key="5">
    <source>
        <dbReference type="ARBA" id="ARBA00023054"/>
    </source>
</evidence>
<organism evidence="9 10">
    <name type="scientific">Neodiprion lecontei</name>
    <name type="common">Redheaded pine sawfly</name>
    <dbReference type="NCBI Taxonomy" id="441921"/>
    <lineage>
        <taxon>Eukaryota</taxon>
        <taxon>Metazoa</taxon>
        <taxon>Ecdysozoa</taxon>
        <taxon>Arthropoda</taxon>
        <taxon>Hexapoda</taxon>
        <taxon>Insecta</taxon>
        <taxon>Pterygota</taxon>
        <taxon>Neoptera</taxon>
        <taxon>Endopterygota</taxon>
        <taxon>Hymenoptera</taxon>
        <taxon>Tenthredinoidea</taxon>
        <taxon>Diprionidae</taxon>
        <taxon>Diprioninae</taxon>
        <taxon>Neodiprion</taxon>
    </lineage>
</organism>
<keyword evidence="9" id="KW-1185">Reference proteome</keyword>
<evidence type="ECO:0000256" key="7">
    <source>
        <dbReference type="SAM" id="MobiDB-lite"/>
    </source>
</evidence>
<evidence type="ECO:0000256" key="6">
    <source>
        <dbReference type="ARBA" id="ARBA00023212"/>
    </source>
</evidence>
<dbReference type="Proteomes" id="UP000829291">
    <property type="component" value="Chromosome 1"/>
</dbReference>
<dbReference type="InterPro" id="IPR039915">
    <property type="entry name" value="TACC"/>
</dbReference>
<evidence type="ECO:0000256" key="2">
    <source>
        <dbReference type="ARBA" id="ARBA00009423"/>
    </source>
</evidence>
<accession>A0ABM3FCT8</accession>
<feature type="compositionally biased region" description="Basic and acidic residues" evidence="7">
    <location>
        <begin position="229"/>
        <end position="247"/>
    </location>
</feature>
<name>A0ABM3FCT8_NEOLC</name>
<keyword evidence="6" id="KW-0206">Cytoskeleton</keyword>
<evidence type="ECO:0000259" key="8">
    <source>
        <dbReference type="Pfam" id="PF05010"/>
    </source>
</evidence>
<protein>
    <submittedName>
        <fullName evidence="10">Uncharacterized protein LOC107225743</fullName>
    </submittedName>
</protein>
<keyword evidence="4" id="KW-0597">Phosphoprotein</keyword>
<reference evidence="10" key="1">
    <citation type="submission" date="2025-08" db="UniProtKB">
        <authorList>
            <consortium name="RefSeq"/>
        </authorList>
    </citation>
    <scope>IDENTIFICATION</scope>
    <source>
        <tissue evidence="10">Thorax and Abdomen</tissue>
    </source>
</reference>
<evidence type="ECO:0000256" key="4">
    <source>
        <dbReference type="ARBA" id="ARBA00022553"/>
    </source>
</evidence>
<feature type="domain" description="Transforming acidic coiled-coil-containing protein C-terminal" evidence="8">
    <location>
        <begin position="65"/>
        <end position="244"/>
    </location>
</feature>
<dbReference type="GeneID" id="107225743"/>
<evidence type="ECO:0000313" key="10">
    <source>
        <dbReference type="RefSeq" id="XP_046585834.1"/>
    </source>
</evidence>
<dbReference type="PANTHER" id="PTHR13924">
    <property type="entry name" value="TRANSFORMING ACIDIC COILED-COIL CONTAINING PROTEIN 1/2"/>
    <property type="match status" value="1"/>
</dbReference>
<evidence type="ECO:0000256" key="1">
    <source>
        <dbReference type="ARBA" id="ARBA00004245"/>
    </source>
</evidence>
<dbReference type="Gene3D" id="1.20.5.1700">
    <property type="match status" value="1"/>
</dbReference>
<keyword evidence="3" id="KW-0963">Cytoplasm</keyword>
<feature type="compositionally biased region" description="Low complexity" evidence="7">
    <location>
        <begin position="1"/>
        <end position="18"/>
    </location>
</feature>
<feature type="region of interest" description="Disordered" evidence="7">
    <location>
        <begin position="222"/>
        <end position="258"/>
    </location>
</feature>
<keyword evidence="5" id="KW-0175">Coiled coil</keyword>
<gene>
    <name evidence="10" type="primary">LOC107225743</name>
</gene>
<comment type="subcellular location">
    <subcellularLocation>
        <location evidence="1">Cytoplasm</location>
        <location evidence="1">Cytoskeleton</location>
    </subcellularLocation>
</comment>
<evidence type="ECO:0000256" key="3">
    <source>
        <dbReference type="ARBA" id="ARBA00022490"/>
    </source>
</evidence>